<evidence type="ECO:0000313" key="4">
    <source>
        <dbReference type="RefSeq" id="XP_021107300.1"/>
    </source>
</evidence>
<evidence type="ECO:0000256" key="2">
    <source>
        <dbReference type="ARBA" id="ARBA00022837"/>
    </source>
</evidence>
<keyword evidence="3" id="KW-1185">Reference proteome</keyword>
<sequence length="96" mass="10607">MGDGVGDICETEFDQDQVIDWIDICSENAEITLTDFRASQTVVLDPKADAQIDPNWVVLNQTAPVSTWSCGSRLSRLTGKPCLSELWQSLAFSSRL</sequence>
<dbReference type="PANTHER" id="PTHR10199:SF92">
    <property type="entry name" value="THROMBOSPONDIN-4"/>
    <property type="match status" value="1"/>
</dbReference>
<dbReference type="SUPFAM" id="SSF103647">
    <property type="entry name" value="TSP type-3 repeat"/>
    <property type="match status" value="1"/>
</dbReference>
<proteinExistence type="predicted"/>
<dbReference type="SUPFAM" id="SSF49899">
    <property type="entry name" value="Concanavalin A-like lectins/glucanases"/>
    <property type="match status" value="1"/>
</dbReference>
<dbReference type="GO" id="GO:0007155">
    <property type="term" value="P:cell adhesion"/>
    <property type="evidence" value="ECO:0007669"/>
    <property type="project" value="InterPro"/>
</dbReference>
<evidence type="ECO:0000256" key="1">
    <source>
        <dbReference type="ARBA" id="ARBA00022729"/>
    </source>
</evidence>
<dbReference type="InterPro" id="IPR013320">
    <property type="entry name" value="ConA-like_dom_sf"/>
</dbReference>
<dbReference type="Pfam" id="PF02412">
    <property type="entry name" value="TSP_3"/>
    <property type="match status" value="1"/>
</dbReference>
<name>A0AAX6SFV4_HETGA</name>
<reference evidence="4" key="1">
    <citation type="submission" date="2025-08" db="UniProtKB">
        <authorList>
            <consortium name="RefSeq"/>
        </authorList>
    </citation>
    <scope>IDENTIFICATION</scope>
</reference>
<gene>
    <name evidence="4" type="primary">LOC101714763</name>
</gene>
<evidence type="ECO:0000313" key="3">
    <source>
        <dbReference type="Proteomes" id="UP000694906"/>
    </source>
</evidence>
<dbReference type="InterPro" id="IPR028974">
    <property type="entry name" value="TSP_type-3_rpt"/>
</dbReference>
<protein>
    <submittedName>
        <fullName evidence="4">Cartilage oligomeric matrix protein-like</fullName>
    </submittedName>
</protein>
<keyword evidence="1" id="KW-0732">Signal</keyword>
<dbReference type="GO" id="GO:0005509">
    <property type="term" value="F:calcium ion binding"/>
    <property type="evidence" value="ECO:0007669"/>
    <property type="project" value="InterPro"/>
</dbReference>
<organism evidence="3 4">
    <name type="scientific">Heterocephalus glaber</name>
    <name type="common">Naked mole rat</name>
    <dbReference type="NCBI Taxonomy" id="10181"/>
    <lineage>
        <taxon>Eukaryota</taxon>
        <taxon>Metazoa</taxon>
        <taxon>Chordata</taxon>
        <taxon>Craniata</taxon>
        <taxon>Vertebrata</taxon>
        <taxon>Euteleostomi</taxon>
        <taxon>Mammalia</taxon>
        <taxon>Eutheria</taxon>
        <taxon>Euarchontoglires</taxon>
        <taxon>Glires</taxon>
        <taxon>Rodentia</taxon>
        <taxon>Hystricomorpha</taxon>
        <taxon>Bathyergidae</taxon>
        <taxon>Heterocephalus</taxon>
    </lineage>
</organism>
<keyword evidence="2" id="KW-0106">Calcium</keyword>
<dbReference type="PANTHER" id="PTHR10199">
    <property type="entry name" value="THROMBOSPONDIN"/>
    <property type="match status" value="1"/>
</dbReference>
<dbReference type="RefSeq" id="XP_021107300.1">
    <property type="nucleotide sequence ID" value="XM_021251641.1"/>
</dbReference>
<dbReference type="InterPro" id="IPR003367">
    <property type="entry name" value="Thrombospondin_3-like_rpt"/>
</dbReference>
<dbReference type="AlphaFoldDB" id="A0AAX6SFV4"/>
<dbReference type="GeneID" id="101714763"/>
<dbReference type="Proteomes" id="UP000694906">
    <property type="component" value="Unplaced"/>
</dbReference>
<accession>A0AAX6SFV4</accession>
<dbReference type="GO" id="GO:0034976">
    <property type="term" value="P:response to endoplasmic reticulum stress"/>
    <property type="evidence" value="ECO:0007669"/>
    <property type="project" value="TreeGrafter"/>
</dbReference>